<keyword evidence="2" id="KW-1185">Reference proteome</keyword>
<protein>
    <submittedName>
        <fullName evidence="1">Uncharacterized protein</fullName>
    </submittedName>
</protein>
<dbReference type="Proteomes" id="UP000054107">
    <property type="component" value="Unassembled WGS sequence"/>
</dbReference>
<dbReference type="STRING" id="35722.A0A0B7N097"/>
<name>A0A0B7N097_9FUNG</name>
<evidence type="ECO:0000313" key="1">
    <source>
        <dbReference type="EMBL" id="CEP08564.1"/>
    </source>
</evidence>
<reference evidence="1 2" key="1">
    <citation type="submission" date="2014-09" db="EMBL/GenBank/DDBJ databases">
        <authorList>
            <person name="Ellenberger Sabrina"/>
        </authorList>
    </citation>
    <scope>NUCLEOTIDE SEQUENCE [LARGE SCALE GENOMIC DNA]</scope>
    <source>
        <strain evidence="1 2">CBS 412.66</strain>
    </source>
</reference>
<dbReference type="AlphaFoldDB" id="A0A0B7N097"/>
<dbReference type="OrthoDB" id="2276331at2759"/>
<accession>A0A0B7N097</accession>
<proteinExistence type="predicted"/>
<gene>
    <name evidence="1" type="primary">PARPA_01903.1 scaffold 1882</name>
</gene>
<organism evidence="1 2">
    <name type="scientific">Parasitella parasitica</name>
    <dbReference type="NCBI Taxonomy" id="35722"/>
    <lineage>
        <taxon>Eukaryota</taxon>
        <taxon>Fungi</taxon>
        <taxon>Fungi incertae sedis</taxon>
        <taxon>Mucoromycota</taxon>
        <taxon>Mucoromycotina</taxon>
        <taxon>Mucoromycetes</taxon>
        <taxon>Mucorales</taxon>
        <taxon>Mucorineae</taxon>
        <taxon>Mucoraceae</taxon>
        <taxon>Parasitella</taxon>
    </lineage>
</organism>
<dbReference type="EMBL" id="LN719773">
    <property type="protein sequence ID" value="CEP08564.1"/>
    <property type="molecule type" value="Genomic_DNA"/>
</dbReference>
<evidence type="ECO:0000313" key="2">
    <source>
        <dbReference type="Proteomes" id="UP000054107"/>
    </source>
</evidence>
<sequence length="177" mass="20812">MIEPKSTWEQTMSKKEEMKSAISLMRDTSLLLPATQRVEIHREGDHLVYFHDNDTPQEVVDKMLPDSTLTACLKYNRHKPQDLKTRATLYPDFCERYTYHNEHNLCSRRPRRSGFGGMIGRVYTVSQKNIEKFHLRILLYHVPGETSFADFRTQHGQVYPSYQAVKRAMGFLRDDNE</sequence>